<evidence type="ECO:0000313" key="2">
    <source>
        <dbReference type="EMBL" id="GMT05343.1"/>
    </source>
</evidence>
<evidence type="ECO:0000256" key="1">
    <source>
        <dbReference type="SAM" id="MobiDB-lite"/>
    </source>
</evidence>
<keyword evidence="3" id="KW-1185">Reference proteome</keyword>
<proteinExistence type="predicted"/>
<feature type="compositionally biased region" description="Basic and acidic residues" evidence="1">
    <location>
        <begin position="37"/>
        <end position="53"/>
    </location>
</feature>
<dbReference type="AlphaFoldDB" id="A0AAV5UF80"/>
<feature type="region of interest" description="Disordered" evidence="1">
    <location>
        <begin position="112"/>
        <end position="140"/>
    </location>
</feature>
<dbReference type="Proteomes" id="UP001432027">
    <property type="component" value="Unassembled WGS sequence"/>
</dbReference>
<dbReference type="EMBL" id="BTSX01000006">
    <property type="protein sequence ID" value="GMT05343.1"/>
    <property type="molecule type" value="Genomic_DNA"/>
</dbReference>
<feature type="region of interest" description="Disordered" evidence="1">
    <location>
        <begin position="1"/>
        <end position="80"/>
    </location>
</feature>
<gene>
    <name evidence="2" type="ORF">PENTCL1PPCAC_27517</name>
</gene>
<sequence length="140" mass="16507">MGKKRTTQNSLAAEEGMKKEAKKKQTKRILASAETEQEIKMRPIKKKKEETKTPLDPIEVPSGSIEPSHSIEEIQPDQSDLVNKMADLRKEKEKEMTDLRLEKEDELQKLRMEKDNEIADHRKEKEEEIDYLRKEKEEEM</sequence>
<comment type="caution">
    <text evidence="2">The sequence shown here is derived from an EMBL/GenBank/DDBJ whole genome shotgun (WGS) entry which is preliminary data.</text>
</comment>
<evidence type="ECO:0000313" key="3">
    <source>
        <dbReference type="Proteomes" id="UP001432027"/>
    </source>
</evidence>
<feature type="non-terminal residue" evidence="2">
    <location>
        <position position="140"/>
    </location>
</feature>
<name>A0AAV5UF80_9BILA</name>
<protein>
    <submittedName>
        <fullName evidence="2">Uncharacterized protein</fullName>
    </submittedName>
</protein>
<reference evidence="2" key="1">
    <citation type="submission" date="2023-10" db="EMBL/GenBank/DDBJ databases">
        <title>Genome assembly of Pristionchus species.</title>
        <authorList>
            <person name="Yoshida K."/>
            <person name="Sommer R.J."/>
        </authorList>
    </citation>
    <scope>NUCLEOTIDE SEQUENCE</scope>
    <source>
        <strain evidence="2">RS0144</strain>
    </source>
</reference>
<organism evidence="2 3">
    <name type="scientific">Pristionchus entomophagus</name>
    <dbReference type="NCBI Taxonomy" id="358040"/>
    <lineage>
        <taxon>Eukaryota</taxon>
        <taxon>Metazoa</taxon>
        <taxon>Ecdysozoa</taxon>
        <taxon>Nematoda</taxon>
        <taxon>Chromadorea</taxon>
        <taxon>Rhabditida</taxon>
        <taxon>Rhabditina</taxon>
        <taxon>Diplogasteromorpha</taxon>
        <taxon>Diplogasteroidea</taxon>
        <taxon>Neodiplogasteridae</taxon>
        <taxon>Pristionchus</taxon>
    </lineage>
</organism>
<accession>A0AAV5UF80</accession>